<gene>
    <name evidence="3" type="primary">Acey_s0052.g2212</name>
    <name evidence="3" type="ORF">Y032_0052g2212</name>
</gene>
<sequence>MMYLYVTILTVLPIIHQAEAQCCDPNPTPNYSRMLRGIPRDARKAFRAIQRQDYLLPRSEVTAKMMEWAKQYNMTSELDALLKQNAEAGQQVQTTIHTVIQQLPDFIAKLNTIATNMSLSTDQVNKQIEQLRNSVSASVRDAGCFIVSNANPRSYWDYSSYYYSSDDIYERINDSDMNYRRKRSAGRARKSH</sequence>
<dbReference type="EMBL" id="JARK01001388">
    <property type="protein sequence ID" value="EYC11092.1"/>
    <property type="molecule type" value="Genomic_DNA"/>
</dbReference>
<feature type="chain" id="PRO_5001492122" description="SXP/RAL-2 family protein Ani s 5-like cation-binding domain-containing protein" evidence="1">
    <location>
        <begin position="21"/>
        <end position="192"/>
    </location>
</feature>
<dbReference type="PANTHER" id="PTHR21593">
    <property type="entry name" value="PRION-LIKE- Q/N-RICH -DOMAIN-BEARING PROTEIN PROTEIN"/>
    <property type="match status" value="1"/>
</dbReference>
<dbReference type="InterPro" id="IPR052823">
    <property type="entry name" value="SXP/RAL-2_related"/>
</dbReference>
<organism evidence="3 4">
    <name type="scientific">Ancylostoma ceylanicum</name>
    <dbReference type="NCBI Taxonomy" id="53326"/>
    <lineage>
        <taxon>Eukaryota</taxon>
        <taxon>Metazoa</taxon>
        <taxon>Ecdysozoa</taxon>
        <taxon>Nematoda</taxon>
        <taxon>Chromadorea</taxon>
        <taxon>Rhabditida</taxon>
        <taxon>Rhabditina</taxon>
        <taxon>Rhabditomorpha</taxon>
        <taxon>Strongyloidea</taxon>
        <taxon>Ancylostomatidae</taxon>
        <taxon>Ancylostomatinae</taxon>
        <taxon>Ancylostoma</taxon>
    </lineage>
</organism>
<feature type="signal peptide" evidence="1">
    <location>
        <begin position="1"/>
        <end position="20"/>
    </location>
</feature>
<keyword evidence="1" id="KW-0732">Signal</keyword>
<dbReference type="InterPro" id="IPR003677">
    <property type="entry name" value="ANIS5_cation-bd"/>
</dbReference>
<dbReference type="AlphaFoldDB" id="A0A016U8C6"/>
<evidence type="ECO:0000313" key="4">
    <source>
        <dbReference type="Proteomes" id="UP000024635"/>
    </source>
</evidence>
<dbReference type="Proteomes" id="UP000024635">
    <property type="component" value="Unassembled WGS sequence"/>
</dbReference>
<keyword evidence="4" id="KW-1185">Reference proteome</keyword>
<name>A0A016U8C6_9BILA</name>
<proteinExistence type="predicted"/>
<dbReference type="PANTHER" id="PTHR21593:SF36">
    <property type="entry name" value="DUF148 DOMAIN-CONTAINING PROTEIN-RELATED"/>
    <property type="match status" value="1"/>
</dbReference>
<reference evidence="4" key="1">
    <citation type="journal article" date="2015" name="Nat. Genet.">
        <title>The genome and transcriptome of the zoonotic hookworm Ancylostoma ceylanicum identify infection-specific gene families.</title>
        <authorList>
            <person name="Schwarz E.M."/>
            <person name="Hu Y."/>
            <person name="Antoshechkin I."/>
            <person name="Miller M.M."/>
            <person name="Sternberg P.W."/>
            <person name="Aroian R.V."/>
        </authorList>
    </citation>
    <scope>NUCLEOTIDE SEQUENCE</scope>
    <source>
        <strain evidence="4">HY135</strain>
    </source>
</reference>
<evidence type="ECO:0000259" key="2">
    <source>
        <dbReference type="Pfam" id="PF02520"/>
    </source>
</evidence>
<evidence type="ECO:0000313" key="3">
    <source>
        <dbReference type="EMBL" id="EYC11092.1"/>
    </source>
</evidence>
<protein>
    <recommendedName>
        <fullName evidence="2">SXP/RAL-2 family protein Ani s 5-like cation-binding domain-containing protein</fullName>
    </recommendedName>
</protein>
<comment type="caution">
    <text evidence="3">The sequence shown here is derived from an EMBL/GenBank/DDBJ whole genome shotgun (WGS) entry which is preliminary data.</text>
</comment>
<feature type="domain" description="SXP/RAL-2 family protein Ani s 5-like cation-binding" evidence="2">
    <location>
        <begin position="42"/>
        <end position="140"/>
    </location>
</feature>
<dbReference type="STRING" id="53326.A0A016U8C6"/>
<accession>A0A016U8C6</accession>
<dbReference type="OrthoDB" id="5855447at2759"/>
<dbReference type="Pfam" id="PF02520">
    <property type="entry name" value="ANIS5_cation-bd"/>
    <property type="match status" value="1"/>
</dbReference>
<evidence type="ECO:0000256" key="1">
    <source>
        <dbReference type="SAM" id="SignalP"/>
    </source>
</evidence>